<keyword evidence="9 12" id="KW-0456">Lyase</keyword>
<evidence type="ECO:0000256" key="8">
    <source>
        <dbReference type="ARBA" id="ARBA00023154"/>
    </source>
</evidence>
<comment type="caution">
    <text evidence="12">Was originally thought to be a dihydrodipicolinate synthase (DHDPS), catalyzing the condensation of (S)-aspartate-beta-semialdehyde [(S)-ASA] and pyruvate to dihydrodipicolinate (DHDP). However, it was shown in E.coli that the product of the enzymatic reaction is not dihydrodipicolinate but in fact (4S)-4-hydroxy-2,3,4,5-tetrahydro-(2S)-dipicolinic acid (HTPA), and that the consecutive dehydration reaction leading to DHDP is not spontaneous but catalyzed by DapB.</text>
</comment>
<sequence>MVSPVGSIVAVVTPMLEDGGVDYDSLARLIEWHIAEGTHGLCVVGTTGESAMLSVEEHIDVCAFAVRQVASRVPVIAGAGANSTSEAIELTALAKKIGADAALHVAPYYVRPTQEGMFQHFRAVAQAVDLPIVLYNVPARTGVDIGLELTLKLACEPSIIGIKDATGSIERASEILRYRPSGFSLYSGDDPTAAALMLLGGEGTISVTANVAPRLMAQLCERALAGEAKAASALNLQLMPLHQALFIESSPSPTKWALGELGLIKPHCRLPLVPLSEKARPVLASAMRDAGIVKVNHIT</sequence>
<dbReference type="HAMAP" id="MF_00418">
    <property type="entry name" value="DapA"/>
    <property type="match status" value="1"/>
</dbReference>
<dbReference type="EC" id="4.3.3.7" evidence="4 12"/>
<protein>
    <recommendedName>
        <fullName evidence="4 12">4-hydroxy-tetrahydrodipicolinate synthase</fullName>
        <shortName evidence="12">HTPA synthase</shortName>
        <ecNumber evidence="4 12">4.3.3.7</ecNumber>
    </recommendedName>
</protein>
<evidence type="ECO:0000256" key="1">
    <source>
        <dbReference type="ARBA" id="ARBA00003294"/>
    </source>
</evidence>
<feature type="binding site" evidence="12 15">
    <location>
        <position position="47"/>
    </location>
    <ligand>
        <name>pyruvate</name>
        <dbReference type="ChEBI" id="CHEBI:15361"/>
    </ligand>
</feature>
<comment type="pathway">
    <text evidence="2 12">Amino-acid biosynthesis; L-lysine biosynthesis via DAP pathway; (S)-tetrahydrodipicolinate from L-aspartate: step 3/4.</text>
</comment>
<dbReference type="UniPathway" id="UPA00034">
    <property type="reaction ID" value="UER00017"/>
</dbReference>
<dbReference type="PANTHER" id="PTHR12128:SF66">
    <property type="entry name" value="4-HYDROXY-2-OXOGLUTARATE ALDOLASE, MITOCHONDRIAL"/>
    <property type="match status" value="1"/>
</dbReference>
<reference evidence="17 18" key="1">
    <citation type="submission" date="2016-11" db="EMBL/GenBank/DDBJ databases">
        <authorList>
            <person name="Jaros S."/>
            <person name="Januszkiewicz K."/>
            <person name="Wedrychowicz H."/>
        </authorList>
    </citation>
    <scope>NUCLEOTIDE SEQUENCE [LARGE SCALE GENOMIC DNA]</scope>
    <source>
        <strain evidence="17 18">LMG 26898</strain>
    </source>
</reference>
<proteinExistence type="inferred from homology"/>
<dbReference type="InterPro" id="IPR005263">
    <property type="entry name" value="DapA"/>
</dbReference>
<feature type="binding site" evidence="12 15">
    <location>
        <position position="205"/>
    </location>
    <ligand>
        <name>pyruvate</name>
        <dbReference type="ChEBI" id="CHEBI:15361"/>
    </ligand>
</feature>
<dbReference type="InterPro" id="IPR013785">
    <property type="entry name" value="Aldolase_TIM"/>
</dbReference>
<dbReference type="CDD" id="cd00950">
    <property type="entry name" value="DHDPS"/>
    <property type="match status" value="1"/>
</dbReference>
<dbReference type="NCBIfam" id="TIGR00674">
    <property type="entry name" value="dapA"/>
    <property type="match status" value="1"/>
</dbReference>
<evidence type="ECO:0000256" key="9">
    <source>
        <dbReference type="ARBA" id="ARBA00023239"/>
    </source>
</evidence>
<evidence type="ECO:0000256" key="12">
    <source>
        <dbReference type="HAMAP-Rule" id="MF_00418"/>
    </source>
</evidence>
<feature type="site" description="Part of a proton relay during catalysis" evidence="12 16">
    <location>
        <position position="109"/>
    </location>
</feature>
<dbReference type="GO" id="GO:0019877">
    <property type="term" value="P:diaminopimelate biosynthetic process"/>
    <property type="evidence" value="ECO:0007669"/>
    <property type="project" value="UniProtKB-UniRule"/>
</dbReference>
<comment type="function">
    <text evidence="1 12">Catalyzes the condensation of (S)-aspartate-beta-semialdehyde [(S)-ASA] and pyruvate to 4-hydroxy-tetrahydrodipicolinate (HTPA).</text>
</comment>
<evidence type="ECO:0000256" key="2">
    <source>
        <dbReference type="ARBA" id="ARBA00005120"/>
    </source>
</evidence>
<feature type="site" description="L-lysine inhibitor binding" evidence="16">
    <location>
        <position position="82"/>
    </location>
</feature>
<comment type="subcellular location">
    <subcellularLocation>
        <location evidence="12">Cytoplasm</location>
    </subcellularLocation>
</comment>
<evidence type="ECO:0000256" key="4">
    <source>
        <dbReference type="ARBA" id="ARBA00012086"/>
    </source>
</evidence>
<dbReference type="OrthoDB" id="9782828at2"/>
<evidence type="ECO:0000256" key="13">
    <source>
        <dbReference type="PIRNR" id="PIRNR001365"/>
    </source>
</evidence>
<keyword evidence="8 12" id="KW-0457">Lysine biosynthesis</keyword>
<dbReference type="EMBL" id="FRDA01000002">
    <property type="protein sequence ID" value="SHM64343.1"/>
    <property type="molecule type" value="Genomic_DNA"/>
</dbReference>
<dbReference type="InterPro" id="IPR002220">
    <property type="entry name" value="DapA-like"/>
</dbReference>
<dbReference type="PANTHER" id="PTHR12128">
    <property type="entry name" value="DIHYDRODIPICOLINATE SYNTHASE"/>
    <property type="match status" value="1"/>
</dbReference>
<feature type="site" description="L-lysine inhibitor binding; via carbonyl oxygen" evidence="16">
    <location>
        <position position="51"/>
    </location>
</feature>
<dbReference type="PIRSF" id="PIRSF001365">
    <property type="entry name" value="DHDPS"/>
    <property type="match status" value="1"/>
</dbReference>
<comment type="similarity">
    <text evidence="3 12 13">Belongs to the DapA family.</text>
</comment>
<keyword evidence="7 12" id="KW-0220">Diaminopimelate biosynthesis</keyword>
<keyword evidence="5 12" id="KW-0963">Cytoplasm</keyword>
<gene>
    <name evidence="12" type="primary">dapA</name>
    <name evidence="17" type="ORF">SAMN05216593_10295</name>
</gene>
<dbReference type="PRINTS" id="PR00146">
    <property type="entry name" value="DHPICSNTHASE"/>
</dbReference>
<evidence type="ECO:0000256" key="10">
    <source>
        <dbReference type="ARBA" id="ARBA00023270"/>
    </source>
</evidence>
<dbReference type="PROSITE" id="PS00666">
    <property type="entry name" value="DHDPS_2"/>
    <property type="match status" value="1"/>
</dbReference>
<feature type="site" description="L-lysine inhibitor binding" evidence="16">
    <location>
        <position position="86"/>
    </location>
</feature>
<keyword evidence="10 12" id="KW-0704">Schiff base</keyword>
<evidence type="ECO:0000256" key="11">
    <source>
        <dbReference type="ARBA" id="ARBA00047836"/>
    </source>
</evidence>
<accession>A0A1M7KGD5</accession>
<dbReference type="STRING" id="1190415.SAMN05216593_10295"/>
<keyword evidence="6 12" id="KW-0028">Amino-acid biosynthesis</keyword>
<comment type="subunit">
    <text evidence="12">Homodimer.</text>
</comment>
<dbReference type="AlphaFoldDB" id="A0A1M7KGD5"/>
<dbReference type="RefSeq" id="WP_073162413.1">
    <property type="nucleotide sequence ID" value="NZ_FRDA01000002.1"/>
</dbReference>
<feature type="site" description="Part of a proton relay during catalysis" evidence="12 16">
    <location>
        <position position="46"/>
    </location>
</feature>
<evidence type="ECO:0000256" key="16">
    <source>
        <dbReference type="PIRSR" id="PIRSR001365-3"/>
    </source>
</evidence>
<evidence type="ECO:0000256" key="3">
    <source>
        <dbReference type="ARBA" id="ARBA00007592"/>
    </source>
</evidence>
<feature type="active site" description="Proton donor/acceptor" evidence="12 14">
    <location>
        <position position="135"/>
    </location>
</feature>
<evidence type="ECO:0000313" key="17">
    <source>
        <dbReference type="EMBL" id="SHM64343.1"/>
    </source>
</evidence>
<comment type="catalytic activity">
    <reaction evidence="11 12">
        <text>L-aspartate 4-semialdehyde + pyruvate = (2S,4S)-4-hydroxy-2,3,4,5-tetrahydrodipicolinate + H2O + H(+)</text>
        <dbReference type="Rhea" id="RHEA:34171"/>
        <dbReference type="ChEBI" id="CHEBI:15361"/>
        <dbReference type="ChEBI" id="CHEBI:15377"/>
        <dbReference type="ChEBI" id="CHEBI:15378"/>
        <dbReference type="ChEBI" id="CHEBI:67139"/>
        <dbReference type="ChEBI" id="CHEBI:537519"/>
        <dbReference type="EC" id="4.3.3.7"/>
    </reaction>
</comment>
<dbReference type="SUPFAM" id="SSF51569">
    <property type="entry name" value="Aldolase"/>
    <property type="match status" value="1"/>
</dbReference>
<dbReference type="SMART" id="SM01130">
    <property type="entry name" value="DHDPS"/>
    <property type="match status" value="1"/>
</dbReference>
<evidence type="ECO:0000313" key="18">
    <source>
        <dbReference type="Proteomes" id="UP000183983"/>
    </source>
</evidence>
<dbReference type="Pfam" id="PF00701">
    <property type="entry name" value="DHDPS"/>
    <property type="match status" value="1"/>
</dbReference>
<feature type="active site" description="Schiff-base intermediate with substrate" evidence="12 14">
    <location>
        <position position="163"/>
    </location>
</feature>
<dbReference type="InterPro" id="IPR020625">
    <property type="entry name" value="Schiff_base-form_aldolases_AS"/>
</dbReference>
<feature type="site" description="L-lysine inhibitor binding" evidence="16">
    <location>
        <position position="108"/>
    </location>
</feature>
<evidence type="ECO:0000256" key="15">
    <source>
        <dbReference type="PIRSR" id="PIRSR001365-2"/>
    </source>
</evidence>
<evidence type="ECO:0000256" key="7">
    <source>
        <dbReference type="ARBA" id="ARBA00022915"/>
    </source>
</evidence>
<evidence type="ECO:0000256" key="14">
    <source>
        <dbReference type="PIRSR" id="PIRSR001365-1"/>
    </source>
</evidence>
<dbReference type="GO" id="GO:0005829">
    <property type="term" value="C:cytosol"/>
    <property type="evidence" value="ECO:0007669"/>
    <property type="project" value="TreeGrafter"/>
</dbReference>
<name>A0A1M7KGD5_9PSED</name>
<dbReference type="GO" id="GO:0009089">
    <property type="term" value="P:lysine biosynthetic process via diaminopimelate"/>
    <property type="evidence" value="ECO:0007669"/>
    <property type="project" value="UniProtKB-UniRule"/>
</dbReference>
<evidence type="ECO:0000256" key="6">
    <source>
        <dbReference type="ARBA" id="ARBA00022605"/>
    </source>
</evidence>
<dbReference type="GO" id="GO:0008840">
    <property type="term" value="F:4-hydroxy-tetrahydrodipicolinate synthase activity"/>
    <property type="evidence" value="ECO:0007669"/>
    <property type="project" value="UniProtKB-UniRule"/>
</dbReference>
<dbReference type="Gene3D" id="3.20.20.70">
    <property type="entry name" value="Aldolase class I"/>
    <property type="match status" value="1"/>
</dbReference>
<dbReference type="Proteomes" id="UP000183983">
    <property type="component" value="Unassembled WGS sequence"/>
</dbReference>
<organism evidence="17 18">
    <name type="scientific">Pseudomonas asturiensis</name>
    <dbReference type="NCBI Taxonomy" id="1190415"/>
    <lineage>
        <taxon>Bacteria</taxon>
        <taxon>Pseudomonadati</taxon>
        <taxon>Pseudomonadota</taxon>
        <taxon>Gammaproteobacteria</taxon>
        <taxon>Pseudomonadales</taxon>
        <taxon>Pseudomonadaceae</taxon>
        <taxon>Pseudomonas</taxon>
    </lineage>
</organism>
<evidence type="ECO:0000256" key="5">
    <source>
        <dbReference type="ARBA" id="ARBA00022490"/>
    </source>
</evidence>